<dbReference type="GO" id="GO:0005576">
    <property type="term" value="C:extracellular region"/>
    <property type="evidence" value="ECO:0007669"/>
    <property type="project" value="TreeGrafter"/>
</dbReference>
<feature type="compositionally biased region" description="Low complexity" evidence="6">
    <location>
        <begin position="440"/>
        <end position="505"/>
    </location>
</feature>
<dbReference type="SUPFAM" id="SSF51445">
    <property type="entry name" value="(Trans)glycosidases"/>
    <property type="match status" value="1"/>
</dbReference>
<dbReference type="InterPro" id="IPR011583">
    <property type="entry name" value="Chitinase_II/V-like_cat"/>
</dbReference>
<dbReference type="Gene3D" id="3.20.20.80">
    <property type="entry name" value="Glycosidases"/>
    <property type="match status" value="1"/>
</dbReference>
<gene>
    <name evidence="9" type="ORF">HUG17_7962</name>
</gene>
<keyword evidence="3 4" id="KW-0326">Glycosidase</keyword>
<dbReference type="PANTHER" id="PTHR11177">
    <property type="entry name" value="CHITINASE"/>
    <property type="match status" value="1"/>
</dbReference>
<reference evidence="9" key="1">
    <citation type="submission" date="2020-06" db="EMBL/GenBank/DDBJ databases">
        <authorList>
            <person name="Ji K."/>
            <person name="Li J."/>
        </authorList>
    </citation>
    <scope>NUCLEOTIDE SEQUENCE</scope>
    <source>
        <strain evidence="9">JKM2019</strain>
        <tissue evidence="9">Whole body</tissue>
    </source>
</reference>
<comment type="similarity">
    <text evidence="5">Belongs to the glycosyl hydrolase 18 family.</text>
</comment>
<comment type="caution">
    <text evidence="9">The sequence shown here is derived from an EMBL/GenBank/DDBJ whole genome shotgun (WGS) entry which is preliminary data.</text>
</comment>
<dbReference type="PRINTS" id="PR01217">
    <property type="entry name" value="PRICHEXTENSN"/>
</dbReference>
<protein>
    <submittedName>
        <fullName evidence="9">98kda hdm allergen</fullName>
    </submittedName>
</protein>
<evidence type="ECO:0000313" key="9">
    <source>
        <dbReference type="EMBL" id="KAH7640495.1"/>
    </source>
</evidence>
<dbReference type="Pfam" id="PF00704">
    <property type="entry name" value="Glyco_hydro_18"/>
    <property type="match status" value="1"/>
</dbReference>
<evidence type="ECO:0000256" key="3">
    <source>
        <dbReference type="ARBA" id="ARBA00023295"/>
    </source>
</evidence>
<evidence type="ECO:0000256" key="7">
    <source>
        <dbReference type="SAM" id="SignalP"/>
    </source>
</evidence>
<dbReference type="PROSITE" id="PS51910">
    <property type="entry name" value="GH18_2"/>
    <property type="match status" value="1"/>
</dbReference>
<dbReference type="Proteomes" id="UP000828236">
    <property type="component" value="Unassembled WGS sequence"/>
</dbReference>
<dbReference type="InterPro" id="IPR029070">
    <property type="entry name" value="Chitinase_insertion_sf"/>
</dbReference>
<dbReference type="GO" id="GO:0006032">
    <property type="term" value="P:chitin catabolic process"/>
    <property type="evidence" value="ECO:0007669"/>
    <property type="project" value="TreeGrafter"/>
</dbReference>
<dbReference type="InterPro" id="IPR036508">
    <property type="entry name" value="Chitin-bd_dom_sf"/>
</dbReference>
<name>A0A9D4SGS2_DERFA</name>
<dbReference type="InterPro" id="IPR017853">
    <property type="entry name" value="GH"/>
</dbReference>
<dbReference type="SUPFAM" id="SSF54556">
    <property type="entry name" value="Chitinase insertion domain"/>
    <property type="match status" value="1"/>
</dbReference>
<dbReference type="GO" id="GO:0005975">
    <property type="term" value="P:carbohydrate metabolic process"/>
    <property type="evidence" value="ECO:0007669"/>
    <property type="project" value="InterPro"/>
</dbReference>
<feature type="chain" id="PRO_5038342700" evidence="7">
    <location>
        <begin position="20"/>
        <end position="573"/>
    </location>
</feature>
<dbReference type="PANTHER" id="PTHR11177:SF317">
    <property type="entry name" value="CHITINASE 12-RELATED"/>
    <property type="match status" value="1"/>
</dbReference>
<dbReference type="EMBL" id="SDOV01000005">
    <property type="protein sequence ID" value="KAH7640495.1"/>
    <property type="molecule type" value="Genomic_DNA"/>
</dbReference>
<dbReference type="FunFam" id="3.10.50.10:FF:000001">
    <property type="entry name" value="Chitinase 3-like 1"/>
    <property type="match status" value="1"/>
</dbReference>
<sequence length="573" mass="65010">MKTIYAILSIMACIGLMNASIKRDHNDYSKNPMRIVCYVGTWSVYHKVDPYTIEDIDPFKCTHLMYGFAKIDEYKYTIQVFDPYQDDNHNSWEKRGYERFNNLRLKNPELTTMISLGGWYEGSEKYSDMAANPTYRQQFIQSVLDFLQEYKFDGLDLDWEYPGSRLGNPKIDKQNYLALVRELKDAFEPHGYLLTAAVSPGKDKIDRAYDIKELNKLFDWMNVMTYDYHGGWENFYGHNAPLYKRPDETDELHTYFNVNYTMHYYLNNGATRDKLVMGVPFYGRAWSIEDRSKLKLGDPAKGMSPPGFISGEEGVLSYIELCQLFQKEEWHIQYDEYYNAPYGYNDKIWVGYDDLASISCKLAFLKELGVSGVMVWSLENDDFKGHCGPKNPLLNKVHNMINGDEKNSFECILGPSTTTPTPTTTPTTPTTTPTTPSPTTPTTTPSPTTPTTTPSPTTPTTTPSPTTPTTTPSPTTPTTTPSPTTPTPTTTTPAPTTSTPSPTTTEHTSETPKYTTYVDGHLIKCYKEGDIPHPTNIHKYLVCEFVNGGWWVHIMPCPPGTIWCQEKLTCIGE</sequence>
<dbReference type="Gene3D" id="2.170.140.10">
    <property type="entry name" value="Chitin binding domain"/>
    <property type="match status" value="1"/>
</dbReference>
<keyword evidence="7" id="KW-0732">Signal</keyword>
<reference evidence="9" key="2">
    <citation type="journal article" date="2021" name="World Allergy Organ. J.">
        <title>Chromosome-level assembly of Dermatophagoides farinae genome and transcriptome reveals two novel allergens Der f 37 and Der f 39.</title>
        <authorList>
            <person name="Chen J."/>
            <person name="Cai Z."/>
            <person name="Fan D."/>
            <person name="Hu J."/>
            <person name="Hou Y."/>
            <person name="He Y."/>
            <person name="Zhang Z."/>
            <person name="Zhao Z."/>
            <person name="Gao P."/>
            <person name="Hu W."/>
            <person name="Sun J."/>
            <person name="Li J."/>
            <person name="Ji K."/>
        </authorList>
    </citation>
    <scope>NUCLEOTIDE SEQUENCE</scope>
    <source>
        <strain evidence="9">JKM2019</strain>
    </source>
</reference>
<proteinExistence type="inferred from homology"/>
<evidence type="ECO:0000256" key="4">
    <source>
        <dbReference type="RuleBase" id="RU000489"/>
    </source>
</evidence>
<dbReference type="PROSITE" id="PS01095">
    <property type="entry name" value="GH18_1"/>
    <property type="match status" value="1"/>
</dbReference>
<dbReference type="SMART" id="SM00636">
    <property type="entry name" value="Glyco_18"/>
    <property type="match status" value="1"/>
</dbReference>
<evidence type="ECO:0000256" key="6">
    <source>
        <dbReference type="SAM" id="MobiDB-lite"/>
    </source>
</evidence>
<dbReference type="InterPro" id="IPR001223">
    <property type="entry name" value="Glyco_hydro18_cat"/>
</dbReference>
<accession>A0A9D4SGS2</accession>
<dbReference type="InterPro" id="IPR050314">
    <property type="entry name" value="Glycosyl_Hydrlase_18"/>
</dbReference>
<feature type="compositionally biased region" description="Low complexity" evidence="6">
    <location>
        <begin position="415"/>
        <end position="434"/>
    </location>
</feature>
<dbReference type="GO" id="GO:0004568">
    <property type="term" value="F:chitinase activity"/>
    <property type="evidence" value="ECO:0007669"/>
    <property type="project" value="TreeGrafter"/>
</dbReference>
<organism evidence="9">
    <name type="scientific">Dermatophagoides farinae</name>
    <name type="common">American house dust mite</name>
    <dbReference type="NCBI Taxonomy" id="6954"/>
    <lineage>
        <taxon>Eukaryota</taxon>
        <taxon>Metazoa</taxon>
        <taxon>Ecdysozoa</taxon>
        <taxon>Arthropoda</taxon>
        <taxon>Chelicerata</taxon>
        <taxon>Arachnida</taxon>
        <taxon>Acari</taxon>
        <taxon>Acariformes</taxon>
        <taxon>Sarcoptiformes</taxon>
        <taxon>Astigmata</taxon>
        <taxon>Psoroptidia</taxon>
        <taxon>Analgoidea</taxon>
        <taxon>Pyroglyphidae</taxon>
        <taxon>Dermatophagoidinae</taxon>
        <taxon>Dermatophagoides</taxon>
    </lineage>
</organism>
<dbReference type="Gene3D" id="3.10.50.10">
    <property type="match status" value="1"/>
</dbReference>
<keyword evidence="2" id="KW-1015">Disulfide bond</keyword>
<dbReference type="AlphaFoldDB" id="A0A9D4SGS2"/>
<feature type="domain" description="GH18" evidence="8">
    <location>
        <begin position="33"/>
        <end position="404"/>
    </location>
</feature>
<evidence type="ECO:0000256" key="5">
    <source>
        <dbReference type="RuleBase" id="RU004453"/>
    </source>
</evidence>
<feature type="region of interest" description="Disordered" evidence="6">
    <location>
        <begin position="409"/>
        <end position="512"/>
    </location>
</feature>
<keyword evidence="1 4" id="KW-0378">Hydrolase</keyword>
<evidence type="ECO:0000256" key="2">
    <source>
        <dbReference type="ARBA" id="ARBA00023157"/>
    </source>
</evidence>
<dbReference type="SUPFAM" id="SSF57625">
    <property type="entry name" value="Invertebrate chitin-binding proteins"/>
    <property type="match status" value="1"/>
</dbReference>
<evidence type="ECO:0000256" key="1">
    <source>
        <dbReference type="ARBA" id="ARBA00022801"/>
    </source>
</evidence>
<dbReference type="GO" id="GO:0008061">
    <property type="term" value="F:chitin binding"/>
    <property type="evidence" value="ECO:0007669"/>
    <property type="project" value="InterPro"/>
</dbReference>
<feature type="signal peptide" evidence="7">
    <location>
        <begin position="1"/>
        <end position="19"/>
    </location>
</feature>
<evidence type="ECO:0000259" key="8">
    <source>
        <dbReference type="PROSITE" id="PS51910"/>
    </source>
</evidence>
<dbReference type="InterPro" id="IPR001579">
    <property type="entry name" value="Glyco_hydro_18_chit_AS"/>
</dbReference>